<evidence type="ECO:0000313" key="3">
    <source>
        <dbReference type="EMBL" id="ANN21478.1"/>
    </source>
</evidence>
<evidence type="ECO:0000256" key="2">
    <source>
        <dbReference type="ARBA" id="ARBA00023002"/>
    </source>
</evidence>
<keyword evidence="2" id="KW-0560">Oxidoreductase</keyword>
<name>A0A193CAU2_AMYOR</name>
<accession>A0A193CAU2</accession>
<dbReference type="SUPFAM" id="SSF51735">
    <property type="entry name" value="NAD(P)-binding Rossmann-fold domains"/>
    <property type="match status" value="1"/>
</dbReference>
<dbReference type="Pfam" id="PF13602">
    <property type="entry name" value="ADH_zinc_N_2"/>
    <property type="match status" value="1"/>
</dbReference>
<evidence type="ECO:0000313" key="4">
    <source>
        <dbReference type="Proteomes" id="UP000093695"/>
    </source>
</evidence>
<dbReference type="Proteomes" id="UP000093695">
    <property type="component" value="Chromosome"/>
</dbReference>
<dbReference type="SUPFAM" id="SSF50129">
    <property type="entry name" value="GroES-like"/>
    <property type="match status" value="1"/>
</dbReference>
<sequence>MSMTSGAYAELFVAPREDTFPIPDDLDAVDAVAAAVPASIALALVRTAKLAKGETVLIEAGGGAIGGYLARFAADQRIIVTTGARKAASVEHLNPDLVLDHDDPGWRAKLPDGIDVVFAAIGGPETTELLDKMTPGRGRILVYGLLSGALPSITAADLLPRGLTMTGFGGMGFIADVRAARTPALDRVASGLRTAIDRTYPLDEVAKAHQRVESREGSGKVVLLP</sequence>
<dbReference type="AlphaFoldDB" id="A0A193CAU2"/>
<gene>
    <name evidence="3" type="ORF">SD37_00785</name>
</gene>
<dbReference type="Gene3D" id="3.90.180.10">
    <property type="entry name" value="Medium-chain alcohol dehydrogenases, catalytic domain"/>
    <property type="match status" value="1"/>
</dbReference>
<evidence type="ECO:0000256" key="1">
    <source>
        <dbReference type="ARBA" id="ARBA00022857"/>
    </source>
</evidence>
<protein>
    <submittedName>
        <fullName evidence="3">NADPH:quinone reductase</fullName>
    </submittedName>
</protein>
<dbReference type="eggNOG" id="COG0604">
    <property type="taxonomic scope" value="Bacteria"/>
</dbReference>
<dbReference type="Gene3D" id="3.40.50.720">
    <property type="entry name" value="NAD(P)-binding Rossmann-like Domain"/>
    <property type="match status" value="1"/>
</dbReference>
<dbReference type="STRING" id="31958.SD37_00785"/>
<dbReference type="GO" id="GO:0016651">
    <property type="term" value="F:oxidoreductase activity, acting on NAD(P)H"/>
    <property type="evidence" value="ECO:0007669"/>
    <property type="project" value="TreeGrafter"/>
</dbReference>
<organism evidence="3 4">
    <name type="scientific">Amycolatopsis orientalis</name>
    <name type="common">Nocardia orientalis</name>
    <dbReference type="NCBI Taxonomy" id="31958"/>
    <lineage>
        <taxon>Bacteria</taxon>
        <taxon>Bacillati</taxon>
        <taxon>Actinomycetota</taxon>
        <taxon>Actinomycetes</taxon>
        <taxon>Pseudonocardiales</taxon>
        <taxon>Pseudonocardiaceae</taxon>
        <taxon>Amycolatopsis</taxon>
    </lineage>
</organism>
<keyword evidence="4" id="KW-1185">Reference proteome</keyword>
<dbReference type="PANTHER" id="PTHR48106:SF18">
    <property type="entry name" value="QUINONE OXIDOREDUCTASE PIG3"/>
    <property type="match status" value="1"/>
</dbReference>
<reference evidence="3 4" key="1">
    <citation type="journal article" date="2015" name="Genome Announc.">
        <title>Draft Genome Sequence of Norvancomycin-Producing Strain Amycolatopsis orientalis CPCC200066.</title>
        <authorList>
            <person name="Lei X."/>
            <person name="Yuan F."/>
            <person name="Shi Y."/>
            <person name="Li X."/>
            <person name="Wang L."/>
            <person name="Hong B."/>
        </authorList>
    </citation>
    <scope>NUCLEOTIDE SEQUENCE [LARGE SCALE GENOMIC DNA]</scope>
    <source>
        <strain evidence="3 4">B-37</strain>
    </source>
</reference>
<dbReference type="EMBL" id="CP016174">
    <property type="protein sequence ID" value="ANN21478.1"/>
    <property type="molecule type" value="Genomic_DNA"/>
</dbReference>
<dbReference type="InterPro" id="IPR036291">
    <property type="entry name" value="NAD(P)-bd_dom_sf"/>
</dbReference>
<dbReference type="KEGG" id="aori:SD37_00785"/>
<dbReference type="InterPro" id="IPR011032">
    <property type="entry name" value="GroES-like_sf"/>
</dbReference>
<dbReference type="GO" id="GO:0070402">
    <property type="term" value="F:NADPH binding"/>
    <property type="evidence" value="ECO:0007669"/>
    <property type="project" value="TreeGrafter"/>
</dbReference>
<keyword evidence="1" id="KW-0521">NADP</keyword>
<dbReference type="PANTHER" id="PTHR48106">
    <property type="entry name" value="QUINONE OXIDOREDUCTASE PIG3-RELATED"/>
    <property type="match status" value="1"/>
</dbReference>
<proteinExistence type="predicted"/>